<name>F2KNV8_ARCVS</name>
<protein>
    <submittedName>
        <fullName evidence="1">Uncharacterized protein</fullName>
    </submittedName>
</protein>
<evidence type="ECO:0000313" key="1">
    <source>
        <dbReference type="EMBL" id="AEA47435.1"/>
    </source>
</evidence>
<dbReference type="Proteomes" id="UP000008136">
    <property type="component" value="Chromosome"/>
</dbReference>
<keyword evidence="2" id="KW-1185">Reference proteome</keyword>
<gene>
    <name evidence="1" type="ordered locus">Arcve_1432</name>
</gene>
<dbReference type="KEGG" id="ave:Arcve_1432"/>
<organism evidence="1 2">
    <name type="scientific">Archaeoglobus veneficus (strain DSM 11195 / SNP6)</name>
    <dbReference type="NCBI Taxonomy" id="693661"/>
    <lineage>
        <taxon>Archaea</taxon>
        <taxon>Methanobacteriati</taxon>
        <taxon>Methanobacteriota</taxon>
        <taxon>Archaeoglobi</taxon>
        <taxon>Archaeoglobales</taxon>
        <taxon>Archaeoglobaceae</taxon>
        <taxon>Archaeoglobus</taxon>
    </lineage>
</organism>
<dbReference type="eggNOG" id="arCOG13418">
    <property type="taxonomic scope" value="Archaea"/>
</dbReference>
<sequence>MVSIDDIRSKYEEELLSIEGVVGVGIGEAADKKPCIKVYVVKIDEKLKKTIPSELEGFPVELEEVGEIKAL</sequence>
<evidence type="ECO:0000313" key="2">
    <source>
        <dbReference type="Proteomes" id="UP000008136"/>
    </source>
</evidence>
<proteinExistence type="predicted"/>
<dbReference type="AlphaFoldDB" id="F2KNV8"/>
<accession>F2KNV8</accession>
<dbReference type="GeneID" id="10394555"/>
<dbReference type="EMBL" id="CP002588">
    <property type="protein sequence ID" value="AEA47435.1"/>
    <property type="molecule type" value="Genomic_DNA"/>
</dbReference>
<reference evidence="1 2" key="1">
    <citation type="submission" date="2011-03" db="EMBL/GenBank/DDBJ databases">
        <title>The complete genome of Archaeoglobus veneficus SNP6.</title>
        <authorList>
            <consortium name="US DOE Joint Genome Institute (JGI-PGF)"/>
            <person name="Lucas S."/>
            <person name="Copeland A."/>
            <person name="Lapidus A."/>
            <person name="Bruce D."/>
            <person name="Goodwin L."/>
            <person name="Pitluck S."/>
            <person name="Kyrpides N."/>
            <person name="Mavromatis K."/>
            <person name="Pagani I."/>
            <person name="Ivanova N."/>
            <person name="Mikhailova N."/>
            <person name="Lu M."/>
            <person name="Detter J.C."/>
            <person name="Tapia R."/>
            <person name="Han C."/>
            <person name="Land M."/>
            <person name="Hauser L."/>
            <person name="Markowitz V."/>
            <person name="Cheng J.-F."/>
            <person name="Hugenholtz P."/>
            <person name="Woyke T."/>
            <person name="Wu D."/>
            <person name="Spring S."/>
            <person name="Brambilla E."/>
            <person name="Klenk H.-P."/>
            <person name="Eisen J.A."/>
        </authorList>
    </citation>
    <scope>NUCLEOTIDE SEQUENCE [LARGE SCALE GENOMIC DNA]</scope>
    <source>
        <strain>SNP6</strain>
    </source>
</reference>
<dbReference type="STRING" id="693661.Arcve_1432"/>
<dbReference type="RefSeq" id="WP_013684096.1">
    <property type="nucleotide sequence ID" value="NC_015320.1"/>
</dbReference>
<dbReference type="HOGENOM" id="CLU_197519_1_0_2"/>
<dbReference type="OrthoDB" id="381160at2157"/>